<dbReference type="Proteomes" id="UP001519363">
    <property type="component" value="Unassembled WGS sequence"/>
</dbReference>
<evidence type="ECO:0000313" key="2">
    <source>
        <dbReference type="Proteomes" id="UP001519363"/>
    </source>
</evidence>
<name>A0ABS5AUM0_9PSEU</name>
<comment type="caution">
    <text evidence="1">The sequence shown here is derived from an EMBL/GenBank/DDBJ whole genome shotgun (WGS) entry which is preliminary data.</text>
</comment>
<organism evidence="1 2">
    <name type="scientific">Crossiella equi</name>
    <dbReference type="NCBI Taxonomy" id="130796"/>
    <lineage>
        <taxon>Bacteria</taxon>
        <taxon>Bacillati</taxon>
        <taxon>Actinomycetota</taxon>
        <taxon>Actinomycetes</taxon>
        <taxon>Pseudonocardiales</taxon>
        <taxon>Pseudonocardiaceae</taxon>
        <taxon>Crossiella</taxon>
    </lineage>
</organism>
<accession>A0ABS5AUM0</accession>
<reference evidence="1 2" key="1">
    <citation type="submission" date="2021-03" db="EMBL/GenBank/DDBJ databases">
        <title>Sequencing the genomes of 1000 actinobacteria strains.</title>
        <authorList>
            <person name="Klenk H.-P."/>
        </authorList>
    </citation>
    <scope>NUCLEOTIDE SEQUENCE [LARGE SCALE GENOMIC DNA]</scope>
    <source>
        <strain evidence="1 2">DSM 44580</strain>
    </source>
</reference>
<protein>
    <submittedName>
        <fullName evidence="1">Uncharacterized protein</fullName>
    </submittedName>
</protein>
<evidence type="ECO:0000313" key="1">
    <source>
        <dbReference type="EMBL" id="MBP2479395.1"/>
    </source>
</evidence>
<sequence length="30" mass="3352">MVPVVEVVDSRVRDWRVTLGDPVHAVAFTT</sequence>
<keyword evidence="2" id="KW-1185">Reference proteome</keyword>
<proteinExistence type="predicted"/>
<gene>
    <name evidence="1" type="ORF">JOF53_008267</name>
</gene>
<dbReference type="EMBL" id="JAGIOO010000001">
    <property type="protein sequence ID" value="MBP2479395.1"/>
    <property type="molecule type" value="Genomic_DNA"/>
</dbReference>